<evidence type="ECO:0000313" key="2">
    <source>
        <dbReference type="EMBL" id="RUS90755.1"/>
    </source>
</evidence>
<reference evidence="2 3" key="1">
    <citation type="submission" date="2019-01" db="EMBL/GenBank/DDBJ databases">
        <title>A draft genome assembly of the solar-powered sea slug Elysia chlorotica.</title>
        <authorList>
            <person name="Cai H."/>
            <person name="Li Q."/>
            <person name="Fang X."/>
            <person name="Li J."/>
            <person name="Curtis N.E."/>
            <person name="Altenburger A."/>
            <person name="Shibata T."/>
            <person name="Feng M."/>
            <person name="Maeda T."/>
            <person name="Schwartz J.A."/>
            <person name="Shigenobu S."/>
            <person name="Lundholm N."/>
            <person name="Nishiyama T."/>
            <person name="Yang H."/>
            <person name="Hasebe M."/>
            <person name="Li S."/>
            <person name="Pierce S.K."/>
            <person name="Wang J."/>
        </authorList>
    </citation>
    <scope>NUCLEOTIDE SEQUENCE [LARGE SCALE GENOMIC DNA]</scope>
    <source>
        <strain evidence="2">EC2010</strain>
        <tissue evidence="2">Whole organism of an adult</tissue>
    </source>
</reference>
<protein>
    <submittedName>
        <fullName evidence="2">Uncharacterized protein</fullName>
    </submittedName>
</protein>
<comment type="caution">
    <text evidence="2">The sequence shown here is derived from an EMBL/GenBank/DDBJ whole genome shotgun (WGS) entry which is preliminary data.</text>
</comment>
<organism evidence="2 3">
    <name type="scientific">Elysia chlorotica</name>
    <name type="common">Eastern emerald elysia</name>
    <name type="synonym">Sea slug</name>
    <dbReference type="NCBI Taxonomy" id="188477"/>
    <lineage>
        <taxon>Eukaryota</taxon>
        <taxon>Metazoa</taxon>
        <taxon>Spiralia</taxon>
        <taxon>Lophotrochozoa</taxon>
        <taxon>Mollusca</taxon>
        <taxon>Gastropoda</taxon>
        <taxon>Heterobranchia</taxon>
        <taxon>Euthyneura</taxon>
        <taxon>Panpulmonata</taxon>
        <taxon>Sacoglossa</taxon>
        <taxon>Placobranchoidea</taxon>
        <taxon>Plakobranchidae</taxon>
        <taxon>Elysia</taxon>
    </lineage>
</organism>
<dbReference type="AlphaFoldDB" id="A0A433UA73"/>
<sequence length="208" mass="22378">MDAGVQENLYEDIKIVDRESSGQRKESPVQDVVNPKSRHRHQPGVVSGSGQSMGRGTFGREKSQSKNREDESSPKDDLLSPEERDMFIALGLAGERPNTDKNVTDLDNTATVEGRNSAELNIQPSATSGLKGNDHDPPETHENVKPSVKTKKTARPDLVSDILELSLQNIKGMKRGQGGDEAGGGGDGGVSEQDAVDLQEGQVQMSEC</sequence>
<feature type="region of interest" description="Disordered" evidence="1">
    <location>
        <begin position="1"/>
        <end position="208"/>
    </location>
</feature>
<dbReference type="Proteomes" id="UP000271974">
    <property type="component" value="Unassembled WGS sequence"/>
</dbReference>
<feature type="compositionally biased region" description="Polar residues" evidence="1">
    <location>
        <begin position="118"/>
        <end position="130"/>
    </location>
</feature>
<evidence type="ECO:0000256" key="1">
    <source>
        <dbReference type="SAM" id="MobiDB-lite"/>
    </source>
</evidence>
<feature type="compositionally biased region" description="Basic and acidic residues" evidence="1">
    <location>
        <begin position="58"/>
        <end position="86"/>
    </location>
</feature>
<accession>A0A433UA73</accession>
<keyword evidence="3" id="KW-1185">Reference proteome</keyword>
<proteinExistence type="predicted"/>
<feature type="compositionally biased region" description="Basic and acidic residues" evidence="1">
    <location>
        <begin position="132"/>
        <end position="144"/>
    </location>
</feature>
<name>A0A433UA73_ELYCH</name>
<feature type="compositionally biased region" description="Basic and acidic residues" evidence="1">
    <location>
        <begin position="11"/>
        <end position="28"/>
    </location>
</feature>
<dbReference type="EMBL" id="RQTK01000025">
    <property type="protein sequence ID" value="RUS90755.1"/>
    <property type="molecule type" value="Genomic_DNA"/>
</dbReference>
<gene>
    <name evidence="2" type="ORF">EGW08_001466</name>
</gene>
<evidence type="ECO:0000313" key="3">
    <source>
        <dbReference type="Proteomes" id="UP000271974"/>
    </source>
</evidence>
<feature type="compositionally biased region" description="Gly residues" evidence="1">
    <location>
        <begin position="175"/>
        <end position="189"/>
    </location>
</feature>